<dbReference type="Gene3D" id="2.60.40.10">
    <property type="entry name" value="Immunoglobulins"/>
    <property type="match status" value="3"/>
</dbReference>
<sequence length="664" mass="73029">MLSGANSFAALNPPSLRCVDVKANGDVELSWVIPPDPTAIFDSYNIYYSTTFAGPYNIVGTVNIYAQNTFLHAGANAQTQAGFYYMVTVSDAPAYQYSSPSDTLSTMMLTALNPLNGTAPLSWNALHVPALATSGVYSVYYEFPAGVWNAAGTTSLNSFLDTIDICNSQINFRIEQSDASGCISVSAIDGDIYQNIIPPERPVLDSVSVDPVSQNAVIGWEPSSSGDTEGYIIYLFTGVWTPIDTVWGINTTWYENLTSAADASSESYCVAALDSCATTSPLTPGHTTIHLSNTVDACNRTVNLSWNAYTGFSGISEYIIYYSENGGTWSVLDLVSSSTLSYEALNMDNDSTYCFFVSAISLSGDTSSSNTSCAFVDFPELPSYVYIYHASVNTDGSVYLKWVNDRNVYVLGYSLQRSTSPDGPWTSIDYKTYTATAEYVFTDNDANANLHSVYYRVAVIDSCSNEAMYSDTARTIFLKGEPLDDLTNELFWNDFEGWPTGAQEYRLYRMIDNVPDPAPVAVFTPGLEYTLDDVASFYLSYGLFTYRLEGIEASGNPLGYSDTTLSNQIDIQQLPRLFIANAFSPTGYNKTFCPFGVYIDHTSYSFIIFNELGEEMFNTKDFFECWDGTNDGAPAPCGVYHYILHLTLPGDQQFTKRGHITLIR</sequence>
<gene>
    <name evidence="2" type="ORF">SDC9_54474</name>
</gene>
<dbReference type="CDD" id="cd00063">
    <property type="entry name" value="FN3"/>
    <property type="match status" value="1"/>
</dbReference>
<dbReference type="InterPro" id="IPR003961">
    <property type="entry name" value="FN3_dom"/>
</dbReference>
<dbReference type="Pfam" id="PF13585">
    <property type="entry name" value="CHU_C"/>
    <property type="match status" value="1"/>
</dbReference>
<name>A0A644WWH3_9ZZZZ</name>
<accession>A0A644WWH3</accession>
<dbReference type="InterPro" id="IPR013783">
    <property type="entry name" value="Ig-like_fold"/>
</dbReference>
<dbReference type="InterPro" id="IPR036116">
    <property type="entry name" value="FN3_sf"/>
</dbReference>
<proteinExistence type="predicted"/>
<organism evidence="2">
    <name type="scientific">bioreactor metagenome</name>
    <dbReference type="NCBI Taxonomy" id="1076179"/>
    <lineage>
        <taxon>unclassified sequences</taxon>
        <taxon>metagenomes</taxon>
        <taxon>ecological metagenomes</taxon>
    </lineage>
</organism>
<dbReference type="SUPFAM" id="SSF49265">
    <property type="entry name" value="Fibronectin type III"/>
    <property type="match status" value="2"/>
</dbReference>
<evidence type="ECO:0000259" key="1">
    <source>
        <dbReference type="PROSITE" id="PS50853"/>
    </source>
</evidence>
<dbReference type="PROSITE" id="PS50853">
    <property type="entry name" value="FN3"/>
    <property type="match status" value="1"/>
</dbReference>
<protein>
    <recommendedName>
        <fullName evidence="1">Fibronectin type-III domain-containing protein</fullName>
    </recommendedName>
</protein>
<dbReference type="EMBL" id="VSSQ01001419">
    <property type="protein sequence ID" value="MPM08162.1"/>
    <property type="molecule type" value="Genomic_DNA"/>
</dbReference>
<reference evidence="2" key="1">
    <citation type="submission" date="2019-08" db="EMBL/GenBank/DDBJ databases">
        <authorList>
            <person name="Kucharzyk K."/>
            <person name="Murdoch R.W."/>
            <person name="Higgins S."/>
            <person name="Loffler F."/>
        </authorList>
    </citation>
    <scope>NUCLEOTIDE SEQUENCE</scope>
</reference>
<comment type="caution">
    <text evidence="2">The sequence shown here is derived from an EMBL/GenBank/DDBJ whole genome shotgun (WGS) entry which is preliminary data.</text>
</comment>
<evidence type="ECO:0000313" key="2">
    <source>
        <dbReference type="EMBL" id="MPM08162.1"/>
    </source>
</evidence>
<dbReference type="AlphaFoldDB" id="A0A644WWH3"/>
<feature type="domain" description="Fibronectin type-III" evidence="1">
    <location>
        <begin position="283"/>
        <end position="381"/>
    </location>
</feature>